<dbReference type="SUPFAM" id="SSF53098">
    <property type="entry name" value="Ribonuclease H-like"/>
    <property type="match status" value="1"/>
</dbReference>
<accession>A0A395J754</accession>
<gene>
    <name evidence="1" type="ORF">DID88_007047</name>
</gene>
<proteinExistence type="predicted"/>
<keyword evidence="2" id="KW-1185">Reference proteome</keyword>
<organism evidence="1 2">
    <name type="scientific">Monilinia fructigena</name>
    <dbReference type="NCBI Taxonomy" id="38457"/>
    <lineage>
        <taxon>Eukaryota</taxon>
        <taxon>Fungi</taxon>
        <taxon>Dikarya</taxon>
        <taxon>Ascomycota</taxon>
        <taxon>Pezizomycotina</taxon>
        <taxon>Leotiomycetes</taxon>
        <taxon>Helotiales</taxon>
        <taxon>Sclerotiniaceae</taxon>
        <taxon>Monilinia</taxon>
    </lineage>
</organism>
<comment type="caution">
    <text evidence="1">The sequence shown here is derived from an EMBL/GenBank/DDBJ whole genome shotgun (WGS) entry which is preliminary data.</text>
</comment>
<reference evidence="1 2" key="1">
    <citation type="submission" date="2018-06" db="EMBL/GenBank/DDBJ databases">
        <title>Genome Sequence of the Brown Rot Fungal Pathogen Monilinia fructigena.</title>
        <authorList>
            <person name="Landi L."/>
            <person name="De Miccolis Angelini R.M."/>
            <person name="Pollastro S."/>
            <person name="Abate D."/>
            <person name="Faretra F."/>
            <person name="Romanazzi G."/>
        </authorList>
    </citation>
    <scope>NUCLEOTIDE SEQUENCE [LARGE SCALE GENOMIC DNA]</scope>
    <source>
        <strain evidence="1 2">Mfrg269</strain>
    </source>
</reference>
<name>A0A395J754_9HELO</name>
<evidence type="ECO:0000313" key="2">
    <source>
        <dbReference type="Proteomes" id="UP000249056"/>
    </source>
</evidence>
<protein>
    <submittedName>
        <fullName evidence="1">Uncharacterized protein</fullName>
    </submittedName>
</protein>
<dbReference type="Gene3D" id="3.30.420.10">
    <property type="entry name" value="Ribonuclease H-like superfamily/Ribonuclease H"/>
    <property type="match status" value="1"/>
</dbReference>
<evidence type="ECO:0000313" key="1">
    <source>
        <dbReference type="EMBL" id="RAL68317.1"/>
    </source>
</evidence>
<dbReference type="InterPro" id="IPR012337">
    <property type="entry name" value="RNaseH-like_sf"/>
</dbReference>
<dbReference type="PANTHER" id="PTHR43040">
    <property type="entry name" value="RIBONUCLEASE D"/>
    <property type="match status" value="1"/>
</dbReference>
<dbReference type="EMBL" id="QKRW01000001">
    <property type="protein sequence ID" value="RAL68317.1"/>
    <property type="molecule type" value="Genomic_DNA"/>
</dbReference>
<sequence length="248" mass="28938">MNKTYIFDVWKLKRTTFERQSKDGLTLKQVLESHDRTQLWWDVRSDWDTLFHKFGIQIGKVRDLQLMEVLSRPGQKSRVFGLSRAMREEGRSFMSPAELDIWLDDKEAGSNYFKKHDWQPLIDRPINATASSYISGDTDCLFQLHNRLQDRLASWAYRVQGKTVGGLMELIGKQSTLPAATEDLMEFIDQESTRRAHHAISPGFDAKSHEGKTVPPAVFLQIFLAWELNPERIMKRRDEEKKERRLAI</sequence>
<dbReference type="AlphaFoldDB" id="A0A395J754"/>
<dbReference type="InterPro" id="IPR036397">
    <property type="entry name" value="RNaseH_sf"/>
</dbReference>
<dbReference type="OrthoDB" id="428177at2759"/>
<dbReference type="GO" id="GO:0003676">
    <property type="term" value="F:nucleic acid binding"/>
    <property type="evidence" value="ECO:0007669"/>
    <property type="project" value="InterPro"/>
</dbReference>
<dbReference type="PANTHER" id="PTHR43040:SF1">
    <property type="entry name" value="RIBONUCLEASE D"/>
    <property type="match status" value="1"/>
</dbReference>
<dbReference type="Proteomes" id="UP000249056">
    <property type="component" value="Unassembled WGS sequence"/>
</dbReference>